<dbReference type="Gene3D" id="3.50.30.50">
    <property type="entry name" value="Putative cyclase"/>
    <property type="match status" value="1"/>
</dbReference>
<dbReference type="SUPFAM" id="SSF102198">
    <property type="entry name" value="Putative cyclase"/>
    <property type="match status" value="1"/>
</dbReference>
<evidence type="ECO:0000313" key="6">
    <source>
        <dbReference type="EnsemblPlants" id="KQJ86900"/>
    </source>
</evidence>
<dbReference type="Pfam" id="PF04199">
    <property type="entry name" value="Cyclase"/>
    <property type="match status" value="1"/>
</dbReference>
<evidence type="ECO:0008006" key="8">
    <source>
        <dbReference type="Google" id="ProtNLM"/>
    </source>
</evidence>
<accession>A0A0Q3EKF0</accession>
<evidence type="ECO:0000256" key="4">
    <source>
        <dbReference type="SAM" id="SignalP"/>
    </source>
</evidence>
<organism evidence="5">
    <name type="scientific">Brachypodium distachyon</name>
    <name type="common">Purple false brome</name>
    <name type="synonym">Trachynia distachya</name>
    <dbReference type="NCBI Taxonomy" id="15368"/>
    <lineage>
        <taxon>Eukaryota</taxon>
        <taxon>Viridiplantae</taxon>
        <taxon>Streptophyta</taxon>
        <taxon>Embryophyta</taxon>
        <taxon>Tracheophyta</taxon>
        <taxon>Spermatophyta</taxon>
        <taxon>Magnoliopsida</taxon>
        <taxon>Liliopsida</taxon>
        <taxon>Poales</taxon>
        <taxon>Poaceae</taxon>
        <taxon>BOP clade</taxon>
        <taxon>Pooideae</taxon>
        <taxon>Stipodae</taxon>
        <taxon>Brachypodieae</taxon>
        <taxon>Brachypodium</taxon>
    </lineage>
</organism>
<gene>
    <name evidence="6" type="primary">LOC100831073</name>
    <name evidence="5" type="ORF">BRADI_4g08340v3</name>
</gene>
<comment type="similarity">
    <text evidence="2">Belongs to the Cyclase 1 superfamily.</text>
</comment>
<evidence type="ECO:0000256" key="2">
    <source>
        <dbReference type="ARBA" id="ARBA00007865"/>
    </source>
</evidence>
<reference evidence="5 6" key="1">
    <citation type="journal article" date="2010" name="Nature">
        <title>Genome sequencing and analysis of the model grass Brachypodium distachyon.</title>
        <authorList>
            <consortium name="International Brachypodium Initiative"/>
        </authorList>
    </citation>
    <scope>NUCLEOTIDE SEQUENCE [LARGE SCALE GENOMIC DNA]</scope>
    <source>
        <strain evidence="5">Bd21</strain>
        <strain evidence="6">cv. Bd21</strain>
    </source>
</reference>
<proteinExistence type="inferred from homology"/>
<keyword evidence="4" id="KW-0732">Signal</keyword>
<keyword evidence="3" id="KW-0272">Extracellular matrix</keyword>
<sequence length="385" mass="41192">MELLLLLLLLLTAAAVASGSGEPAHPGYTHTDEEGPSSCGVVKEEAAAAAAAAAVPERREEFDGGRIVDISHYYREEMPAFESAEGTAGFLRLARSMRNGSDIANFSELRLTAHSGTHVDAPGHVFEHYFDAGFDVDTLDLAVLNGPAMLVDVPRDSNITAGVMESLHIPKGVRRVLFRTLNTDRKLMWKKEFDPSYVGFMKDGAQWLIDNTDIQLVGVDYLSVGAYDECIPAHLVFLEKRAAAAGASEYTQGRIDRGIEYGMGAGDGSSGWRSSGCRSTGATMSVTPHRAAPAAASINIYVNNNVQGVTNSVLVGSRVVMRDPGARVVIPARRPRRAGRLGFRNRKQQKLKTKMAAAAAMWAAAAAAVMVCLAIAVVMLGANCR</sequence>
<evidence type="ECO:0000256" key="3">
    <source>
        <dbReference type="ARBA" id="ARBA00022530"/>
    </source>
</evidence>
<dbReference type="AlphaFoldDB" id="A0A0Q3EKF0"/>
<reference evidence="5" key="2">
    <citation type="submission" date="2017-06" db="EMBL/GenBank/DDBJ databases">
        <title>WGS assembly of Brachypodium distachyon.</title>
        <authorList>
            <consortium name="The International Brachypodium Initiative"/>
            <person name="Lucas S."/>
            <person name="Harmon-Smith M."/>
            <person name="Lail K."/>
            <person name="Tice H."/>
            <person name="Grimwood J."/>
            <person name="Bruce D."/>
            <person name="Barry K."/>
            <person name="Shu S."/>
            <person name="Lindquist E."/>
            <person name="Wang M."/>
            <person name="Pitluck S."/>
            <person name="Vogel J.P."/>
            <person name="Garvin D.F."/>
            <person name="Mockler T.C."/>
            <person name="Schmutz J."/>
            <person name="Rokhsar D."/>
            <person name="Bevan M.W."/>
        </authorList>
    </citation>
    <scope>NUCLEOTIDE SEQUENCE</scope>
    <source>
        <strain evidence="5">Bd21</strain>
    </source>
</reference>
<dbReference type="InterPro" id="IPR007325">
    <property type="entry name" value="KFase/CYL"/>
</dbReference>
<dbReference type="PANTHER" id="PTHR31118">
    <property type="entry name" value="CYCLASE-LIKE PROTEIN 2"/>
    <property type="match status" value="1"/>
</dbReference>
<protein>
    <recommendedName>
        <fullName evidence="8">Cyclase family protein</fullName>
    </recommendedName>
</protein>
<dbReference type="GO" id="GO:0004061">
    <property type="term" value="F:arylformamidase activity"/>
    <property type="evidence" value="ECO:0000318"/>
    <property type="project" value="GO_Central"/>
</dbReference>
<dbReference type="PANTHER" id="PTHR31118:SF17">
    <property type="entry name" value="CYCLASE-LIKE PROTEIN 4"/>
    <property type="match status" value="1"/>
</dbReference>
<feature type="chain" id="PRO_5044545883" description="Cyclase family protein" evidence="4">
    <location>
        <begin position="20"/>
        <end position="385"/>
    </location>
</feature>
<keyword evidence="3" id="KW-0964">Secreted</keyword>
<comment type="subcellular location">
    <subcellularLocation>
        <location evidence="1">Secreted</location>
        <location evidence="1">Extracellular space</location>
        <location evidence="1">Extracellular matrix</location>
    </subcellularLocation>
</comment>
<dbReference type="Proteomes" id="UP000008810">
    <property type="component" value="Chromosome 4"/>
</dbReference>
<dbReference type="STRING" id="15368.A0A0Q3EKF0"/>
<dbReference type="InterPro" id="IPR037175">
    <property type="entry name" value="KFase_sf"/>
</dbReference>
<evidence type="ECO:0000313" key="7">
    <source>
        <dbReference type="Proteomes" id="UP000008810"/>
    </source>
</evidence>
<dbReference type="EnsemblPlants" id="KQJ86900">
    <property type="protein sequence ID" value="KQJ86900"/>
    <property type="gene ID" value="BRADI_4g08340v3"/>
</dbReference>
<evidence type="ECO:0000313" key="5">
    <source>
        <dbReference type="EMBL" id="KQJ86900.1"/>
    </source>
</evidence>
<dbReference type="GO" id="GO:0019441">
    <property type="term" value="P:L-tryptophan catabolic process to kynurenine"/>
    <property type="evidence" value="ECO:0000318"/>
    <property type="project" value="GO_Central"/>
</dbReference>
<name>A0A0Q3EKF0_BRADI</name>
<dbReference type="EMBL" id="CM000883">
    <property type="protein sequence ID" value="KQJ86900.1"/>
    <property type="molecule type" value="Genomic_DNA"/>
</dbReference>
<dbReference type="ExpressionAtlas" id="A0A0Q3EKF0">
    <property type="expression patterns" value="baseline"/>
</dbReference>
<dbReference type="Gramene" id="KQJ86900">
    <property type="protein sequence ID" value="KQJ86900"/>
    <property type="gene ID" value="BRADI_4g08340v3"/>
</dbReference>
<keyword evidence="7" id="KW-1185">Reference proteome</keyword>
<dbReference type="OrthoDB" id="7108654at2759"/>
<evidence type="ECO:0000256" key="1">
    <source>
        <dbReference type="ARBA" id="ARBA00004498"/>
    </source>
</evidence>
<reference evidence="6" key="3">
    <citation type="submission" date="2018-08" db="UniProtKB">
        <authorList>
            <consortium name="EnsemblPlants"/>
        </authorList>
    </citation>
    <scope>IDENTIFICATION</scope>
    <source>
        <strain evidence="6">cv. Bd21</strain>
    </source>
</reference>
<feature type="signal peptide" evidence="4">
    <location>
        <begin position="1"/>
        <end position="19"/>
    </location>
</feature>